<dbReference type="PANTHER" id="PTHR43340:SF1">
    <property type="entry name" value="HYPOXANTHINE PHOSPHORIBOSYLTRANSFERASE"/>
    <property type="match status" value="1"/>
</dbReference>
<dbReference type="InterPro" id="IPR000836">
    <property type="entry name" value="PRTase_dom"/>
</dbReference>
<evidence type="ECO:0000256" key="3">
    <source>
        <dbReference type="ARBA" id="ARBA00004496"/>
    </source>
</evidence>
<dbReference type="Gene3D" id="3.40.50.2020">
    <property type="match status" value="1"/>
</dbReference>
<keyword evidence="8 16" id="KW-0328">Glycosyltransferase</keyword>
<comment type="cofactor">
    <cofactor evidence="1 16">
        <name>Mg(2+)</name>
        <dbReference type="ChEBI" id="CHEBI:18420"/>
    </cofactor>
</comment>
<dbReference type="GO" id="GO:0006178">
    <property type="term" value="P:guanine salvage"/>
    <property type="evidence" value="ECO:0007669"/>
    <property type="project" value="TreeGrafter"/>
</dbReference>
<evidence type="ECO:0000256" key="15">
    <source>
        <dbReference type="ARBA" id="ARBA00049402"/>
    </source>
</evidence>
<evidence type="ECO:0000256" key="7">
    <source>
        <dbReference type="ARBA" id="ARBA00022490"/>
    </source>
</evidence>
<evidence type="ECO:0000256" key="6">
    <source>
        <dbReference type="ARBA" id="ARBA00008391"/>
    </source>
</evidence>
<dbReference type="UniPathway" id="UPA00591">
    <property type="reaction ID" value="UER00648"/>
</dbReference>
<dbReference type="InterPro" id="IPR029057">
    <property type="entry name" value="PRTase-like"/>
</dbReference>
<comment type="catalytic activity">
    <reaction evidence="14">
        <text>GMP + diphosphate = guanine + 5-phospho-alpha-D-ribose 1-diphosphate</text>
        <dbReference type="Rhea" id="RHEA:25424"/>
        <dbReference type="ChEBI" id="CHEBI:16235"/>
        <dbReference type="ChEBI" id="CHEBI:33019"/>
        <dbReference type="ChEBI" id="CHEBI:58017"/>
        <dbReference type="ChEBI" id="CHEBI:58115"/>
        <dbReference type="EC" id="2.4.2.8"/>
    </reaction>
    <physiologicalReaction direction="right-to-left" evidence="14">
        <dbReference type="Rhea" id="RHEA:25426"/>
    </physiologicalReaction>
</comment>
<proteinExistence type="inferred from homology"/>
<dbReference type="GO" id="GO:0000166">
    <property type="term" value="F:nucleotide binding"/>
    <property type="evidence" value="ECO:0007669"/>
    <property type="project" value="UniProtKB-KW"/>
</dbReference>
<name>A0A173W9P3_9FIRM</name>
<dbReference type="Proteomes" id="UP000095546">
    <property type="component" value="Unassembled WGS sequence"/>
</dbReference>
<dbReference type="Pfam" id="PF00156">
    <property type="entry name" value="Pribosyltran"/>
    <property type="match status" value="1"/>
</dbReference>
<dbReference type="AlphaFoldDB" id="A0A173W9P3"/>
<evidence type="ECO:0000256" key="13">
    <source>
        <dbReference type="ARBA" id="ARBA00022842"/>
    </source>
</evidence>
<evidence type="ECO:0000256" key="8">
    <source>
        <dbReference type="ARBA" id="ARBA00022676"/>
    </source>
</evidence>
<dbReference type="EMBL" id="CYYU01000001">
    <property type="protein sequence ID" value="CUN36171.1"/>
    <property type="molecule type" value="Genomic_DNA"/>
</dbReference>
<evidence type="ECO:0000256" key="10">
    <source>
        <dbReference type="ARBA" id="ARBA00022723"/>
    </source>
</evidence>
<dbReference type="PANTHER" id="PTHR43340">
    <property type="entry name" value="HYPOXANTHINE-GUANINE PHOSPHORIBOSYLTRANSFERASE"/>
    <property type="match status" value="1"/>
</dbReference>
<dbReference type="InterPro" id="IPR005904">
    <property type="entry name" value="Hxn_phspho_trans"/>
</dbReference>
<dbReference type="SUPFAM" id="SSF53271">
    <property type="entry name" value="PRTase-like"/>
    <property type="match status" value="1"/>
</dbReference>
<comment type="catalytic activity">
    <reaction evidence="15">
        <text>IMP + diphosphate = hypoxanthine + 5-phospho-alpha-D-ribose 1-diphosphate</text>
        <dbReference type="Rhea" id="RHEA:17973"/>
        <dbReference type="ChEBI" id="CHEBI:17368"/>
        <dbReference type="ChEBI" id="CHEBI:33019"/>
        <dbReference type="ChEBI" id="CHEBI:58017"/>
        <dbReference type="ChEBI" id="CHEBI:58053"/>
        <dbReference type="EC" id="2.4.2.8"/>
    </reaction>
    <physiologicalReaction direction="right-to-left" evidence="15">
        <dbReference type="Rhea" id="RHEA:17975"/>
    </physiologicalReaction>
</comment>
<protein>
    <recommendedName>
        <fullName evidence="16">Hypoxanthine phosphoribosyltransferase</fullName>
        <ecNumber evidence="16">2.4.2.8</ecNumber>
    </recommendedName>
</protein>
<keyword evidence="19" id="KW-1185">Reference proteome</keyword>
<keyword evidence="13 16" id="KW-0460">Magnesium</keyword>
<evidence type="ECO:0000256" key="5">
    <source>
        <dbReference type="ARBA" id="ARBA00004676"/>
    </source>
</evidence>
<accession>A0A173W9P3</accession>
<evidence type="ECO:0000259" key="17">
    <source>
        <dbReference type="Pfam" id="PF00156"/>
    </source>
</evidence>
<comment type="function">
    <text evidence="2">Purine salvage pathway enzyme that catalyzes the transfer of the ribosyl-5-phosphate group from 5-phospho-alpha-D-ribose 1-diphosphate (PRPP) to the N9 position of the 6-oxopurines hypoxanthine and guanine to form the corresponding ribonucleotides IMP (inosine 5'-monophosphate) and GMP (guanosine 5'-monophosphate), with the release of PPi.</text>
</comment>
<dbReference type="GO" id="GO:0052657">
    <property type="term" value="F:guanine phosphoribosyltransferase activity"/>
    <property type="evidence" value="ECO:0007669"/>
    <property type="project" value="UniProtKB-ARBA"/>
</dbReference>
<dbReference type="EC" id="2.4.2.8" evidence="16"/>
<evidence type="ECO:0000256" key="9">
    <source>
        <dbReference type="ARBA" id="ARBA00022679"/>
    </source>
</evidence>
<dbReference type="GO" id="GO:0046100">
    <property type="term" value="P:hypoxanthine metabolic process"/>
    <property type="evidence" value="ECO:0007669"/>
    <property type="project" value="TreeGrafter"/>
</dbReference>
<keyword evidence="10 16" id="KW-0479">Metal-binding</keyword>
<evidence type="ECO:0000256" key="12">
    <source>
        <dbReference type="ARBA" id="ARBA00022741"/>
    </source>
</evidence>
<dbReference type="FunFam" id="3.40.50.2020:FF:000006">
    <property type="entry name" value="Hypoxanthine phosphoribosyltransferase"/>
    <property type="match status" value="1"/>
</dbReference>
<keyword evidence="7 16" id="KW-0963">Cytoplasm</keyword>
<keyword evidence="9 16" id="KW-0808">Transferase</keyword>
<dbReference type="CDD" id="cd06223">
    <property type="entry name" value="PRTases_typeI"/>
    <property type="match status" value="1"/>
</dbReference>
<dbReference type="eggNOG" id="COG0634">
    <property type="taxonomic scope" value="Bacteria"/>
</dbReference>
<evidence type="ECO:0000256" key="2">
    <source>
        <dbReference type="ARBA" id="ARBA00002049"/>
    </source>
</evidence>
<reference evidence="18 19" key="1">
    <citation type="submission" date="2015-09" db="EMBL/GenBank/DDBJ databases">
        <authorList>
            <consortium name="Pathogen Informatics"/>
        </authorList>
    </citation>
    <scope>NUCLEOTIDE SEQUENCE [LARGE SCALE GENOMIC DNA]</scope>
    <source>
        <strain evidence="18 19">2789STDY5608828</strain>
    </source>
</reference>
<sequence length="184" mass="21114">MTKDMNADIEKVVFSEEELKKRIAELGKEITEDYKDVKETIYCVGILKGAVVFYTDLVRNINLPVHFDFMIASSYGNGTESSGSVKILKDLDYDVEGKHLIIIEDIIDSGTTMNYLMKYFRERKPKSVKLCSLLSKPSRRTVDVNIDYCGYTVPDEFLVGYGLDYAEKYRNLPYIGVLKPEIYE</sequence>
<dbReference type="STRING" id="187979.ERS852385_00135"/>
<comment type="subcellular location">
    <subcellularLocation>
        <location evidence="3 16">Cytoplasm</location>
    </subcellularLocation>
</comment>
<evidence type="ECO:0000256" key="11">
    <source>
        <dbReference type="ARBA" id="ARBA00022726"/>
    </source>
</evidence>
<dbReference type="GO" id="GO:0006166">
    <property type="term" value="P:purine ribonucleoside salvage"/>
    <property type="evidence" value="ECO:0007669"/>
    <property type="project" value="UniProtKB-KW"/>
</dbReference>
<evidence type="ECO:0000256" key="14">
    <source>
        <dbReference type="ARBA" id="ARBA00048811"/>
    </source>
</evidence>
<comment type="pathway">
    <text evidence="5">Purine metabolism; GMP biosynthesis via salvage pathway; GMP from guanine: step 1/1.</text>
</comment>
<dbReference type="GO" id="GO:0032263">
    <property type="term" value="P:GMP salvage"/>
    <property type="evidence" value="ECO:0007669"/>
    <property type="project" value="TreeGrafter"/>
</dbReference>
<evidence type="ECO:0000313" key="18">
    <source>
        <dbReference type="EMBL" id="CUN36171.1"/>
    </source>
</evidence>
<feature type="domain" description="Phosphoribosyltransferase" evidence="17">
    <location>
        <begin position="18"/>
        <end position="165"/>
    </location>
</feature>
<dbReference type="GO" id="GO:0000287">
    <property type="term" value="F:magnesium ion binding"/>
    <property type="evidence" value="ECO:0007669"/>
    <property type="project" value="TreeGrafter"/>
</dbReference>
<comment type="similarity">
    <text evidence="6 16">Belongs to the purine/pyrimidine phosphoribosyltransferase family.</text>
</comment>
<keyword evidence="12 16" id="KW-0547">Nucleotide-binding</keyword>
<dbReference type="GO" id="GO:0032264">
    <property type="term" value="P:IMP salvage"/>
    <property type="evidence" value="ECO:0007669"/>
    <property type="project" value="UniProtKB-UniPathway"/>
</dbReference>
<evidence type="ECO:0000313" key="19">
    <source>
        <dbReference type="Proteomes" id="UP000095546"/>
    </source>
</evidence>
<evidence type="ECO:0000256" key="1">
    <source>
        <dbReference type="ARBA" id="ARBA00001946"/>
    </source>
</evidence>
<evidence type="ECO:0000256" key="4">
    <source>
        <dbReference type="ARBA" id="ARBA00004669"/>
    </source>
</evidence>
<organism evidence="18 19">
    <name type="scientific">Mitsuokella jalaludinii</name>
    <dbReference type="NCBI Taxonomy" id="187979"/>
    <lineage>
        <taxon>Bacteria</taxon>
        <taxon>Bacillati</taxon>
        <taxon>Bacillota</taxon>
        <taxon>Negativicutes</taxon>
        <taxon>Selenomonadales</taxon>
        <taxon>Selenomonadaceae</taxon>
        <taxon>Mitsuokella</taxon>
    </lineage>
</organism>
<dbReference type="GO" id="GO:0004422">
    <property type="term" value="F:hypoxanthine phosphoribosyltransferase activity"/>
    <property type="evidence" value="ECO:0007669"/>
    <property type="project" value="InterPro"/>
</dbReference>
<evidence type="ECO:0000256" key="16">
    <source>
        <dbReference type="RuleBase" id="RU364099"/>
    </source>
</evidence>
<keyword evidence="11 16" id="KW-0660">Purine salvage</keyword>
<comment type="pathway">
    <text evidence="4 16">Purine metabolism; IMP biosynthesis via salvage pathway; IMP from hypoxanthine: step 1/1.</text>
</comment>
<dbReference type="GO" id="GO:0005829">
    <property type="term" value="C:cytosol"/>
    <property type="evidence" value="ECO:0007669"/>
    <property type="project" value="TreeGrafter"/>
</dbReference>
<dbReference type="NCBIfam" id="TIGR01203">
    <property type="entry name" value="HGPRTase"/>
    <property type="match status" value="1"/>
</dbReference>
<dbReference type="InterPro" id="IPR050408">
    <property type="entry name" value="HGPRT"/>
</dbReference>
<gene>
    <name evidence="18" type="primary">hpt</name>
    <name evidence="18" type="ORF">ERS852385_00135</name>
</gene>